<accession>A0A841BK75</accession>
<keyword evidence="6 7" id="KW-0472">Membrane</keyword>
<evidence type="ECO:0000259" key="8">
    <source>
        <dbReference type="PROSITE" id="PS50850"/>
    </source>
</evidence>
<dbReference type="GO" id="GO:0005886">
    <property type="term" value="C:plasma membrane"/>
    <property type="evidence" value="ECO:0007669"/>
    <property type="project" value="UniProtKB-SubCell"/>
</dbReference>
<dbReference type="InterPro" id="IPR050171">
    <property type="entry name" value="MFS_Transporters"/>
</dbReference>
<evidence type="ECO:0000256" key="2">
    <source>
        <dbReference type="ARBA" id="ARBA00022448"/>
    </source>
</evidence>
<dbReference type="GO" id="GO:0022857">
    <property type="term" value="F:transmembrane transporter activity"/>
    <property type="evidence" value="ECO:0007669"/>
    <property type="project" value="InterPro"/>
</dbReference>
<evidence type="ECO:0000256" key="1">
    <source>
        <dbReference type="ARBA" id="ARBA00004651"/>
    </source>
</evidence>
<evidence type="ECO:0000256" key="3">
    <source>
        <dbReference type="ARBA" id="ARBA00022475"/>
    </source>
</evidence>
<dbReference type="PANTHER" id="PTHR23517">
    <property type="entry name" value="RESISTANCE PROTEIN MDTM, PUTATIVE-RELATED-RELATED"/>
    <property type="match status" value="1"/>
</dbReference>
<protein>
    <submittedName>
        <fullName evidence="9">MFS family permease</fullName>
    </submittedName>
</protein>
<comment type="caution">
    <text evidence="9">The sequence shown here is derived from an EMBL/GenBank/DDBJ whole genome shotgun (WGS) entry which is preliminary data.</text>
</comment>
<keyword evidence="2" id="KW-0813">Transport</keyword>
<dbReference type="PROSITE" id="PS50850">
    <property type="entry name" value="MFS"/>
    <property type="match status" value="1"/>
</dbReference>
<dbReference type="EMBL" id="JACHMN010000001">
    <property type="protein sequence ID" value="MBB5867748.1"/>
    <property type="molecule type" value="Genomic_DNA"/>
</dbReference>
<feature type="transmembrane region" description="Helical" evidence="7">
    <location>
        <begin position="362"/>
        <end position="379"/>
    </location>
</feature>
<feature type="transmembrane region" description="Helical" evidence="7">
    <location>
        <begin position="102"/>
        <end position="124"/>
    </location>
</feature>
<evidence type="ECO:0000313" key="9">
    <source>
        <dbReference type="EMBL" id="MBB5867748.1"/>
    </source>
</evidence>
<feature type="transmembrane region" description="Helical" evidence="7">
    <location>
        <begin position="334"/>
        <end position="356"/>
    </location>
</feature>
<feature type="transmembrane region" description="Helical" evidence="7">
    <location>
        <begin position="136"/>
        <end position="153"/>
    </location>
</feature>
<sequence>MRDIPRLVWTLAAGRFVNAAGSFLFIYLFLFLTGPRALPLTTAGLISGGLGAGMLAGNLTGGWFGDRFGHRRVLLLASTVAGVTTLAVPWTPALLLAVTMPLLGYASATAGVSQGALVALAMPVGDRRKAIAVTRAAFNAGTVIGPPLGALLATHHFAALFVIDGIVTLLVRAVTARMLPAEPASTRLATAPGVEKPAGLWRGIRADRGLLLLLPAIVAVDVVYRQLYSTLPVYLRDHGQPMALYAVLISIGSGLILLLEIPAAMAMRRLPATRIIAVGYCLVGVGTGLFAFGASAAITIGAMLVLTVGEILYKTTATAHVLDRAPTHLTGQYQGLYTGAATSGTMLAAPLGALLYSHVPHALWPVCALLACAAGAAAWRSGLVGPAAPAADRVPVGAPAEPARSA</sequence>
<evidence type="ECO:0000256" key="5">
    <source>
        <dbReference type="ARBA" id="ARBA00022989"/>
    </source>
</evidence>
<dbReference type="InterPro" id="IPR011701">
    <property type="entry name" value="MFS"/>
</dbReference>
<evidence type="ECO:0000313" key="10">
    <source>
        <dbReference type="Proteomes" id="UP000587527"/>
    </source>
</evidence>
<name>A0A841BK75_9ACTN</name>
<feature type="transmembrane region" description="Helical" evidence="7">
    <location>
        <begin position="38"/>
        <end position="61"/>
    </location>
</feature>
<dbReference type="Proteomes" id="UP000587527">
    <property type="component" value="Unassembled WGS sequence"/>
</dbReference>
<organism evidence="9 10">
    <name type="scientific">Allocatelliglobosispora scoriae</name>
    <dbReference type="NCBI Taxonomy" id="643052"/>
    <lineage>
        <taxon>Bacteria</taxon>
        <taxon>Bacillati</taxon>
        <taxon>Actinomycetota</taxon>
        <taxon>Actinomycetes</taxon>
        <taxon>Micromonosporales</taxon>
        <taxon>Micromonosporaceae</taxon>
        <taxon>Allocatelliglobosispora</taxon>
    </lineage>
</organism>
<evidence type="ECO:0000256" key="7">
    <source>
        <dbReference type="SAM" id="Phobius"/>
    </source>
</evidence>
<feature type="transmembrane region" description="Helical" evidence="7">
    <location>
        <begin position="271"/>
        <end position="290"/>
    </location>
</feature>
<dbReference type="Pfam" id="PF07690">
    <property type="entry name" value="MFS_1"/>
    <property type="match status" value="1"/>
</dbReference>
<keyword evidence="3" id="KW-1003">Cell membrane</keyword>
<dbReference type="InterPro" id="IPR036259">
    <property type="entry name" value="MFS_trans_sf"/>
</dbReference>
<gene>
    <name evidence="9" type="ORF">F4553_001127</name>
</gene>
<feature type="transmembrane region" description="Helical" evidence="7">
    <location>
        <begin position="7"/>
        <end position="32"/>
    </location>
</feature>
<feature type="transmembrane region" description="Helical" evidence="7">
    <location>
        <begin position="242"/>
        <end position="259"/>
    </location>
</feature>
<feature type="domain" description="Major facilitator superfamily (MFS) profile" evidence="8">
    <location>
        <begin position="7"/>
        <end position="406"/>
    </location>
</feature>
<feature type="transmembrane region" description="Helical" evidence="7">
    <location>
        <begin position="159"/>
        <end position="179"/>
    </location>
</feature>
<keyword evidence="10" id="KW-1185">Reference proteome</keyword>
<dbReference type="AlphaFoldDB" id="A0A841BK75"/>
<dbReference type="SUPFAM" id="SSF103473">
    <property type="entry name" value="MFS general substrate transporter"/>
    <property type="match status" value="1"/>
</dbReference>
<reference evidence="9 10" key="1">
    <citation type="submission" date="2020-08" db="EMBL/GenBank/DDBJ databases">
        <title>Sequencing the genomes of 1000 actinobacteria strains.</title>
        <authorList>
            <person name="Klenk H.-P."/>
        </authorList>
    </citation>
    <scope>NUCLEOTIDE SEQUENCE [LARGE SCALE GENOMIC DNA]</scope>
    <source>
        <strain evidence="9 10">DSM 45362</strain>
    </source>
</reference>
<keyword evidence="4 7" id="KW-0812">Transmembrane</keyword>
<proteinExistence type="predicted"/>
<keyword evidence="5 7" id="KW-1133">Transmembrane helix</keyword>
<dbReference type="PANTHER" id="PTHR23517:SF2">
    <property type="entry name" value="MULTIDRUG RESISTANCE PROTEIN MDTH"/>
    <property type="match status" value="1"/>
</dbReference>
<dbReference type="InterPro" id="IPR020846">
    <property type="entry name" value="MFS_dom"/>
</dbReference>
<feature type="transmembrane region" description="Helical" evidence="7">
    <location>
        <begin position="210"/>
        <end position="227"/>
    </location>
</feature>
<evidence type="ECO:0000256" key="6">
    <source>
        <dbReference type="ARBA" id="ARBA00023136"/>
    </source>
</evidence>
<evidence type="ECO:0000256" key="4">
    <source>
        <dbReference type="ARBA" id="ARBA00022692"/>
    </source>
</evidence>
<feature type="transmembrane region" description="Helical" evidence="7">
    <location>
        <begin position="73"/>
        <end position="90"/>
    </location>
</feature>
<dbReference type="RefSeq" id="WP_312875099.1">
    <property type="nucleotide sequence ID" value="NZ_JACHMN010000001.1"/>
</dbReference>
<comment type="subcellular location">
    <subcellularLocation>
        <location evidence="1">Cell membrane</location>
        <topology evidence="1">Multi-pass membrane protein</topology>
    </subcellularLocation>
</comment>
<dbReference type="Gene3D" id="1.20.1250.20">
    <property type="entry name" value="MFS general substrate transporter like domains"/>
    <property type="match status" value="1"/>
</dbReference>